<keyword evidence="2" id="KW-1185">Reference proteome</keyword>
<accession>A0ABZ1SUM0</accession>
<protein>
    <submittedName>
        <fullName evidence="1">Uncharacterized protein</fullName>
    </submittedName>
</protein>
<reference evidence="1" key="1">
    <citation type="submission" date="2022-10" db="EMBL/GenBank/DDBJ databases">
        <title>The complete genomes of actinobacterial strains from the NBC collection.</title>
        <authorList>
            <person name="Joergensen T.S."/>
            <person name="Alvarez Arevalo M."/>
            <person name="Sterndorff E.B."/>
            <person name="Faurdal D."/>
            <person name="Vuksanovic O."/>
            <person name="Mourched A.-S."/>
            <person name="Charusanti P."/>
            <person name="Shaw S."/>
            <person name="Blin K."/>
            <person name="Weber T."/>
        </authorList>
    </citation>
    <scope>NUCLEOTIDE SEQUENCE</scope>
    <source>
        <strain evidence="1">NBC_00254</strain>
    </source>
</reference>
<sequence length="58" mass="6199">MKTSITQEAASEIPHQGESAPGLRKVVIADLFESGPDSPVFPGCMRFVAKNAYLPHDG</sequence>
<dbReference type="RefSeq" id="WP_328709977.1">
    <property type="nucleotide sequence ID" value="NZ_CP108085.1"/>
</dbReference>
<proteinExistence type="predicted"/>
<dbReference type="Proteomes" id="UP001432011">
    <property type="component" value="Chromosome"/>
</dbReference>
<evidence type="ECO:0000313" key="2">
    <source>
        <dbReference type="Proteomes" id="UP001432011"/>
    </source>
</evidence>
<organism evidence="1 2">
    <name type="scientific">Microbispora hainanensis</name>
    <dbReference type="NCBI Taxonomy" id="568844"/>
    <lineage>
        <taxon>Bacteria</taxon>
        <taxon>Bacillati</taxon>
        <taxon>Actinomycetota</taxon>
        <taxon>Actinomycetes</taxon>
        <taxon>Streptosporangiales</taxon>
        <taxon>Streptosporangiaceae</taxon>
        <taxon>Microbispora</taxon>
    </lineage>
</organism>
<name>A0ABZ1SUM0_9ACTN</name>
<dbReference type="EMBL" id="CP108085">
    <property type="protein sequence ID" value="WUP76679.1"/>
    <property type="molecule type" value="Genomic_DNA"/>
</dbReference>
<evidence type="ECO:0000313" key="1">
    <source>
        <dbReference type="EMBL" id="WUP76679.1"/>
    </source>
</evidence>
<gene>
    <name evidence="1" type="ORF">OG913_06570</name>
</gene>